<proteinExistence type="predicted"/>
<dbReference type="Pfam" id="PF11804">
    <property type="entry name" value="DUF3325"/>
    <property type="match status" value="1"/>
</dbReference>
<gene>
    <name evidence="3" type="ORF">MGN01_42200</name>
</gene>
<organism evidence="3 4">
    <name type="scientific">Methylobacterium gnaphalii</name>
    <dbReference type="NCBI Taxonomy" id="1010610"/>
    <lineage>
        <taxon>Bacteria</taxon>
        <taxon>Pseudomonadati</taxon>
        <taxon>Pseudomonadota</taxon>
        <taxon>Alphaproteobacteria</taxon>
        <taxon>Hyphomicrobiales</taxon>
        <taxon>Methylobacteriaceae</taxon>
        <taxon>Methylobacterium</taxon>
    </lineage>
</organism>
<feature type="transmembrane region" description="Helical" evidence="1">
    <location>
        <begin position="93"/>
        <end position="112"/>
    </location>
</feature>
<comment type="caution">
    <text evidence="3">The sequence shown here is derived from an EMBL/GenBank/DDBJ whole genome shotgun (WGS) entry which is preliminary data.</text>
</comment>
<evidence type="ECO:0000256" key="2">
    <source>
        <dbReference type="SAM" id="SignalP"/>
    </source>
</evidence>
<protein>
    <recommendedName>
        <fullName evidence="5">Iron uptake protein</fullName>
    </recommendedName>
</protein>
<dbReference type="InterPro" id="IPR021762">
    <property type="entry name" value="DUF3325"/>
</dbReference>
<keyword evidence="1" id="KW-1133">Transmembrane helix</keyword>
<accession>A0A512JQZ7</accession>
<feature type="chain" id="PRO_5021730777" description="Iron uptake protein" evidence="2">
    <location>
        <begin position="19"/>
        <end position="113"/>
    </location>
</feature>
<keyword evidence="4" id="KW-1185">Reference proteome</keyword>
<keyword evidence="2" id="KW-0732">Signal</keyword>
<evidence type="ECO:0000313" key="4">
    <source>
        <dbReference type="Proteomes" id="UP000321750"/>
    </source>
</evidence>
<keyword evidence="1" id="KW-0812">Transmembrane</keyword>
<sequence>MITSSLALSISLSFAALAALCLSLNRHHSDVLQSKPQDGRVALLRTVGWTGIGLSLILTGYAEGWVFAPVQWIGATSCAGLLLVLLLAYRPRFVPPAAAASLLFSVIGAFLIH</sequence>
<keyword evidence="1" id="KW-0472">Membrane</keyword>
<feature type="transmembrane region" description="Helical" evidence="1">
    <location>
        <begin position="42"/>
        <end position="62"/>
    </location>
</feature>
<evidence type="ECO:0008006" key="5">
    <source>
        <dbReference type="Google" id="ProtNLM"/>
    </source>
</evidence>
<dbReference type="RefSeq" id="WP_147048760.1">
    <property type="nucleotide sequence ID" value="NZ_BJZV01000038.1"/>
</dbReference>
<dbReference type="OrthoDB" id="6009065at2"/>
<evidence type="ECO:0000313" key="3">
    <source>
        <dbReference type="EMBL" id="GEP12375.1"/>
    </source>
</evidence>
<feature type="transmembrane region" description="Helical" evidence="1">
    <location>
        <begin position="69"/>
        <end position="87"/>
    </location>
</feature>
<feature type="signal peptide" evidence="2">
    <location>
        <begin position="1"/>
        <end position="18"/>
    </location>
</feature>
<dbReference type="AlphaFoldDB" id="A0A512JQZ7"/>
<dbReference type="Proteomes" id="UP000321750">
    <property type="component" value="Unassembled WGS sequence"/>
</dbReference>
<evidence type="ECO:0000256" key="1">
    <source>
        <dbReference type="SAM" id="Phobius"/>
    </source>
</evidence>
<name>A0A512JQZ7_9HYPH</name>
<reference evidence="3 4" key="1">
    <citation type="submission" date="2019-07" db="EMBL/GenBank/DDBJ databases">
        <title>Whole genome shotgun sequence of Methylobacterium gnaphalii NBRC 107716.</title>
        <authorList>
            <person name="Hosoyama A."/>
            <person name="Uohara A."/>
            <person name="Ohji S."/>
            <person name="Ichikawa N."/>
        </authorList>
    </citation>
    <scope>NUCLEOTIDE SEQUENCE [LARGE SCALE GENOMIC DNA]</scope>
    <source>
        <strain evidence="3 4">NBRC 107716</strain>
    </source>
</reference>
<dbReference type="EMBL" id="BJZV01000038">
    <property type="protein sequence ID" value="GEP12375.1"/>
    <property type="molecule type" value="Genomic_DNA"/>
</dbReference>